<evidence type="ECO:0000256" key="2">
    <source>
        <dbReference type="ARBA" id="ARBA00006285"/>
    </source>
</evidence>
<dbReference type="OrthoDB" id="9763537at2"/>
<dbReference type="SUPFAM" id="SSF51445">
    <property type="entry name" value="(Trans)glycosidases"/>
    <property type="match status" value="1"/>
</dbReference>
<comment type="similarity">
    <text evidence="2">Belongs to the glycosyl hydrolase 20 family.</text>
</comment>
<dbReference type="Gene3D" id="3.20.20.80">
    <property type="entry name" value="Glycosidases"/>
    <property type="match status" value="1"/>
</dbReference>
<dbReference type="PRINTS" id="PR00738">
    <property type="entry name" value="GLHYDRLASE20"/>
</dbReference>
<dbReference type="RefSeq" id="WP_073852178.1">
    <property type="nucleotide sequence ID" value="NZ_LVWA01000005.1"/>
</dbReference>
<dbReference type="InterPro" id="IPR015883">
    <property type="entry name" value="Glyco_hydro_20_cat"/>
</dbReference>
<evidence type="ECO:0000256" key="3">
    <source>
        <dbReference type="ARBA" id="ARBA00012663"/>
    </source>
</evidence>
<dbReference type="EC" id="3.2.1.52" evidence="3"/>
<keyword evidence="5" id="KW-0326">Glycosidase</keyword>
<evidence type="ECO:0000256" key="1">
    <source>
        <dbReference type="ARBA" id="ARBA00001231"/>
    </source>
</evidence>
<comment type="catalytic activity">
    <reaction evidence="1">
        <text>Hydrolysis of terminal non-reducing N-acetyl-D-hexosamine residues in N-acetyl-beta-D-hexosaminides.</text>
        <dbReference type="EC" id="3.2.1.52"/>
    </reaction>
</comment>
<organism evidence="9 10">
    <name type="scientific">Pontibacter flavimaris</name>
    <dbReference type="NCBI Taxonomy" id="1797110"/>
    <lineage>
        <taxon>Bacteria</taxon>
        <taxon>Pseudomonadati</taxon>
        <taxon>Bacteroidota</taxon>
        <taxon>Cytophagia</taxon>
        <taxon>Cytophagales</taxon>
        <taxon>Hymenobacteraceae</taxon>
        <taxon>Pontibacter</taxon>
    </lineage>
</organism>
<feature type="signal peptide" evidence="7">
    <location>
        <begin position="1"/>
        <end position="19"/>
    </location>
</feature>
<dbReference type="SUPFAM" id="SSF55545">
    <property type="entry name" value="beta-N-acetylhexosaminidase-like domain"/>
    <property type="match status" value="1"/>
</dbReference>
<dbReference type="GO" id="GO:0016020">
    <property type="term" value="C:membrane"/>
    <property type="evidence" value="ECO:0007669"/>
    <property type="project" value="TreeGrafter"/>
</dbReference>
<evidence type="ECO:0000313" key="9">
    <source>
        <dbReference type="EMBL" id="OKL40068.1"/>
    </source>
</evidence>
<dbReference type="Pfam" id="PF00728">
    <property type="entry name" value="Glyco_hydro_20"/>
    <property type="match status" value="1"/>
</dbReference>
<dbReference type="SUPFAM" id="SSF49785">
    <property type="entry name" value="Galactose-binding domain-like"/>
    <property type="match status" value="1"/>
</dbReference>
<dbReference type="Pfam" id="PF00754">
    <property type="entry name" value="F5_F8_type_C"/>
    <property type="match status" value="1"/>
</dbReference>
<evidence type="ECO:0000256" key="5">
    <source>
        <dbReference type="ARBA" id="ARBA00023295"/>
    </source>
</evidence>
<keyword evidence="4" id="KW-0378">Hydrolase</keyword>
<dbReference type="STRING" id="1797110.A3841_17090"/>
<dbReference type="InterPro" id="IPR017853">
    <property type="entry name" value="GH"/>
</dbReference>
<dbReference type="GO" id="GO:0004563">
    <property type="term" value="F:beta-N-acetylhexosaminidase activity"/>
    <property type="evidence" value="ECO:0007669"/>
    <property type="project" value="UniProtKB-EC"/>
</dbReference>
<gene>
    <name evidence="9" type="ORF">A3841_17090</name>
</gene>
<dbReference type="Pfam" id="PF13290">
    <property type="entry name" value="CHB_HEX_C_1"/>
    <property type="match status" value="1"/>
</dbReference>
<comment type="caution">
    <text evidence="9">The sequence shown here is derived from an EMBL/GenBank/DDBJ whole genome shotgun (WGS) entry which is preliminary data.</text>
</comment>
<name>A0A1Q5PCU4_9BACT</name>
<feature type="chain" id="PRO_5013089741" description="beta-N-acetylhexosaminidase" evidence="7">
    <location>
        <begin position="20"/>
        <end position="767"/>
    </location>
</feature>
<dbReference type="PANTHER" id="PTHR22600:SF57">
    <property type="entry name" value="BETA-N-ACETYLHEXOSAMINIDASE"/>
    <property type="match status" value="1"/>
</dbReference>
<dbReference type="Pfam" id="PF02838">
    <property type="entry name" value="Glyco_hydro_20b"/>
    <property type="match status" value="1"/>
</dbReference>
<keyword evidence="10" id="KW-1185">Reference proteome</keyword>
<dbReference type="GO" id="GO:0005975">
    <property type="term" value="P:carbohydrate metabolic process"/>
    <property type="evidence" value="ECO:0007669"/>
    <property type="project" value="InterPro"/>
</dbReference>
<feature type="domain" description="F5/8 type C" evidence="8">
    <location>
        <begin position="650"/>
        <end position="740"/>
    </location>
</feature>
<evidence type="ECO:0000313" key="10">
    <source>
        <dbReference type="Proteomes" id="UP000186551"/>
    </source>
</evidence>
<dbReference type="Proteomes" id="UP000186551">
    <property type="component" value="Unassembled WGS sequence"/>
</dbReference>
<dbReference type="InterPro" id="IPR059177">
    <property type="entry name" value="GH29D-like_dom"/>
</dbReference>
<dbReference type="InterPro" id="IPR015882">
    <property type="entry name" value="HEX_bac_N"/>
</dbReference>
<dbReference type="InterPro" id="IPR008979">
    <property type="entry name" value="Galactose-bd-like_sf"/>
</dbReference>
<proteinExistence type="inferred from homology"/>
<dbReference type="EMBL" id="LVWA01000005">
    <property type="protein sequence ID" value="OKL40068.1"/>
    <property type="molecule type" value="Genomic_DNA"/>
</dbReference>
<dbReference type="InterPro" id="IPR029018">
    <property type="entry name" value="Hex-like_dom2"/>
</dbReference>
<feature type="active site" description="Proton donor" evidence="6">
    <location>
        <position position="333"/>
    </location>
</feature>
<dbReference type="PANTHER" id="PTHR22600">
    <property type="entry name" value="BETA-HEXOSAMINIDASE"/>
    <property type="match status" value="1"/>
</dbReference>
<dbReference type="InterPro" id="IPR025705">
    <property type="entry name" value="Beta_hexosaminidase_sua/sub"/>
</dbReference>
<evidence type="ECO:0000256" key="6">
    <source>
        <dbReference type="PIRSR" id="PIRSR625705-1"/>
    </source>
</evidence>
<evidence type="ECO:0000256" key="7">
    <source>
        <dbReference type="SAM" id="SignalP"/>
    </source>
</evidence>
<dbReference type="PROSITE" id="PS50022">
    <property type="entry name" value="FA58C_3"/>
    <property type="match status" value="1"/>
</dbReference>
<keyword evidence="7" id="KW-0732">Signal</keyword>
<dbReference type="AlphaFoldDB" id="A0A1Q5PCU4"/>
<dbReference type="GO" id="GO:0030203">
    <property type="term" value="P:glycosaminoglycan metabolic process"/>
    <property type="evidence" value="ECO:0007669"/>
    <property type="project" value="TreeGrafter"/>
</dbReference>
<reference evidence="9 10" key="1">
    <citation type="submission" date="2016-03" db="EMBL/GenBank/DDBJ databases">
        <title>Genome sequence of Pontibacter sp. nov., of the family cytophagaceae, isolated from marine sediment of the Yellow Sea, China.</title>
        <authorList>
            <person name="Zhang G."/>
            <person name="Zhang R."/>
        </authorList>
    </citation>
    <scope>NUCLEOTIDE SEQUENCE [LARGE SCALE GENOMIC DNA]</scope>
    <source>
        <strain evidence="9 10">S10-8</strain>
    </source>
</reference>
<dbReference type="Gene3D" id="2.60.120.260">
    <property type="entry name" value="Galactose-binding domain-like"/>
    <property type="match status" value="1"/>
</dbReference>
<dbReference type="InterPro" id="IPR000421">
    <property type="entry name" value="FA58C"/>
</dbReference>
<sequence>MTKKITLLLTLFFPFLVLAQQPVSIIPQPVSLQRNEGHFVIDGHTSIHLGNGKKELKPAAEFLAARIKEISGYDLPVKNRKGKAIKLSLESINSLGAEGYQLQVTPSEISIKANSKAGIVYGIQSVLQTLPAVRTNAALQVPAMTITDYPRFTWRGMHLDVSRHFFSPDAVKQYIDLMATYKLNRFHWHLIDDPGWRIEIKKYPKLTDVAAWRVDHTDKPWDARPQAKPGEEPTYGGYYTQEQIKDIVAYAAQRNVTIVPEIEMPGHVASAIAAYPHLSCSGKAQLPLTGGDYTNMSSNYCPGNEEVFTFLEDVLDEVVALFPGQYVHIGGDEVDKSGWEKCPKCQKRMADEGLKNVEELQSYFIKRIENYLQTKNRRIIGWDEILEGGLAPQATVMSWRGESGGIEAAKMGHDVIMTPGSPVYFDHYQAGPEGEPLAIGGFNTLKKVYDYEPIPKELTAEEAKHVLGAQANVWAEYITTASQVEYMVLPRMLALAEVVWSPKESRDWASFNQRLQPQFKAFDQKALNYSKGNFTVDIKPSSEGGKLLVTLFTEAMNGEVYYTLDGSEPTAQSIKYEQPIRIDSSVVLKAVTVVNGKVMGLKPAEQSFSMHQAVGREVKYDNPVSKHYMADGPNSLTDGVRGRHAVGKYWHGFSGRDMIATIDLGEAKSISNITLGCLQHYRDWIMMPTAVKFEVSTDGKNFKEVKTVKNPISLNAQEATMHDFKAAFPEQKAKYVRVTAYHLTSLPEGHNGVGKPAWLFADEIVVR</sequence>
<dbReference type="CDD" id="cd06563">
    <property type="entry name" value="GH20_chitobiase-like"/>
    <property type="match status" value="1"/>
</dbReference>
<evidence type="ECO:0000256" key="4">
    <source>
        <dbReference type="ARBA" id="ARBA00022801"/>
    </source>
</evidence>
<dbReference type="Gene3D" id="3.30.379.10">
    <property type="entry name" value="Chitobiase/beta-hexosaminidase domain 2-like"/>
    <property type="match status" value="1"/>
</dbReference>
<evidence type="ECO:0000259" key="8">
    <source>
        <dbReference type="PROSITE" id="PS50022"/>
    </source>
</evidence>
<accession>A0A1Q5PCU4</accession>
<protein>
    <recommendedName>
        <fullName evidence="3">beta-N-acetylhexosaminidase</fullName>
        <ecNumber evidence="3">3.2.1.52</ecNumber>
    </recommendedName>
</protein>